<dbReference type="Gene3D" id="3.60.40.10">
    <property type="entry name" value="PPM-type phosphatase domain"/>
    <property type="match status" value="1"/>
</dbReference>
<dbReference type="PROSITE" id="PS50110">
    <property type="entry name" value="RESPONSE_REGULATORY"/>
    <property type="match status" value="1"/>
</dbReference>
<dbReference type="PANTHER" id="PTHR43156">
    <property type="entry name" value="STAGE II SPORULATION PROTEIN E-RELATED"/>
    <property type="match status" value="1"/>
</dbReference>
<dbReference type="SMART" id="SM00448">
    <property type="entry name" value="REC"/>
    <property type="match status" value="1"/>
</dbReference>
<dbReference type="GO" id="GO:0000160">
    <property type="term" value="P:phosphorelay signal transduction system"/>
    <property type="evidence" value="ECO:0007669"/>
    <property type="project" value="InterPro"/>
</dbReference>
<dbReference type="InterPro" id="IPR001789">
    <property type="entry name" value="Sig_transdc_resp-reg_receiver"/>
</dbReference>
<dbReference type="Gene3D" id="3.40.50.2300">
    <property type="match status" value="1"/>
</dbReference>
<dbReference type="Pfam" id="PF07228">
    <property type="entry name" value="SpoIIE"/>
    <property type="match status" value="1"/>
</dbReference>
<sequence>MSSLPPAPPAPLTTLVVDDAATKRYIIGSWLRRAGHTVIEAASAAEAWERLADHEPDLVVLDVRLPDASGFEVCEQIKSDPATASLPVIHISGSAVEVADRAHGLRGGADAYLTDPIDPDEFLATVQAVLRYYQARRTAERLAERLAALTRASLAINAADTFDRLTAAAARGAAEVFGVRSVAMILPLDGRLRRVVCLPPTLETWPRSVRPDMLERIGRFVALGQGTGTAVAIVPGERWREVLPDAAIADDVSMVMSRTKVGRPPVCLAVEAHGVLDEDEFNMLRQLGQTVAVAVEALRSYAEERSISETLQRSLLPTALPHVPGWTFALRYEPASRQAEVGGDFYEVLPIGDRLLVAIGDVQGHSLHAATVMAELRHALRAFAVEGHDAVRILTGLNRVLRRYHEDQTATICLLTLGPADGAVQVASAGHMAPLFAVGGRARFGAGGGLLLGFPAEDISVEEVRVPPGGLVLLHTDGLVEDRGVPISDNLERLRVLAADADPDLEAFSDRVLAAFGRREDDVAMIVLRRDA</sequence>
<evidence type="ECO:0000256" key="2">
    <source>
        <dbReference type="PROSITE-ProRule" id="PRU00169"/>
    </source>
</evidence>
<gene>
    <name evidence="4" type="ORF">HNR21_005052</name>
</gene>
<evidence type="ECO:0000259" key="3">
    <source>
        <dbReference type="PROSITE" id="PS50110"/>
    </source>
</evidence>
<dbReference type="RefSeq" id="WP_182707159.1">
    <property type="nucleotide sequence ID" value="NZ_JACJII010000001.1"/>
</dbReference>
<dbReference type="Proteomes" id="UP000539313">
    <property type="component" value="Unassembled WGS sequence"/>
</dbReference>
<dbReference type="Pfam" id="PF00072">
    <property type="entry name" value="Response_reg"/>
    <property type="match status" value="1"/>
</dbReference>
<organism evidence="4 5">
    <name type="scientific">Thermomonospora cellulosilytica</name>
    <dbReference type="NCBI Taxonomy" id="1411118"/>
    <lineage>
        <taxon>Bacteria</taxon>
        <taxon>Bacillati</taxon>
        <taxon>Actinomycetota</taxon>
        <taxon>Actinomycetes</taxon>
        <taxon>Streptosporangiales</taxon>
        <taxon>Thermomonosporaceae</taxon>
        <taxon>Thermomonospora</taxon>
    </lineage>
</organism>
<evidence type="ECO:0000313" key="5">
    <source>
        <dbReference type="Proteomes" id="UP000539313"/>
    </source>
</evidence>
<feature type="domain" description="Response regulatory" evidence="3">
    <location>
        <begin position="13"/>
        <end position="130"/>
    </location>
</feature>
<dbReference type="SUPFAM" id="SSF81606">
    <property type="entry name" value="PP2C-like"/>
    <property type="match status" value="1"/>
</dbReference>
<name>A0A7W3N266_9ACTN</name>
<reference evidence="4 5" key="1">
    <citation type="submission" date="2020-08" db="EMBL/GenBank/DDBJ databases">
        <title>Sequencing the genomes of 1000 actinobacteria strains.</title>
        <authorList>
            <person name="Klenk H.-P."/>
        </authorList>
    </citation>
    <scope>NUCLEOTIDE SEQUENCE [LARGE SCALE GENOMIC DNA]</scope>
    <source>
        <strain evidence="4 5">DSM 45823</strain>
    </source>
</reference>
<dbReference type="InterPro" id="IPR011006">
    <property type="entry name" value="CheY-like_superfamily"/>
</dbReference>
<keyword evidence="1" id="KW-0378">Hydrolase</keyword>
<protein>
    <submittedName>
        <fullName evidence="4">CheY-like chemotaxis protein</fullName>
    </submittedName>
</protein>
<dbReference type="InterPro" id="IPR001932">
    <property type="entry name" value="PPM-type_phosphatase-like_dom"/>
</dbReference>
<dbReference type="PANTHER" id="PTHR43156:SF2">
    <property type="entry name" value="STAGE II SPORULATION PROTEIN E"/>
    <property type="match status" value="1"/>
</dbReference>
<dbReference type="GO" id="GO:0016791">
    <property type="term" value="F:phosphatase activity"/>
    <property type="evidence" value="ECO:0007669"/>
    <property type="project" value="TreeGrafter"/>
</dbReference>
<proteinExistence type="predicted"/>
<evidence type="ECO:0000256" key="1">
    <source>
        <dbReference type="ARBA" id="ARBA00022801"/>
    </source>
</evidence>
<keyword evidence="5" id="KW-1185">Reference proteome</keyword>
<dbReference type="AlphaFoldDB" id="A0A7W3N266"/>
<comment type="caution">
    <text evidence="4">The sequence shown here is derived from an EMBL/GenBank/DDBJ whole genome shotgun (WGS) entry which is preliminary data.</text>
</comment>
<dbReference type="SMART" id="SM00331">
    <property type="entry name" value="PP2C_SIG"/>
    <property type="match status" value="1"/>
</dbReference>
<evidence type="ECO:0000313" key="4">
    <source>
        <dbReference type="EMBL" id="MBA9006170.1"/>
    </source>
</evidence>
<feature type="modified residue" description="4-aspartylphosphate" evidence="2">
    <location>
        <position position="62"/>
    </location>
</feature>
<accession>A0A7W3N266</accession>
<dbReference type="InterPro" id="IPR036457">
    <property type="entry name" value="PPM-type-like_dom_sf"/>
</dbReference>
<dbReference type="SUPFAM" id="SSF52172">
    <property type="entry name" value="CheY-like"/>
    <property type="match status" value="1"/>
</dbReference>
<dbReference type="EMBL" id="JACJII010000001">
    <property type="protein sequence ID" value="MBA9006170.1"/>
    <property type="molecule type" value="Genomic_DNA"/>
</dbReference>
<dbReference type="InterPro" id="IPR052016">
    <property type="entry name" value="Bact_Sigma-Reg"/>
</dbReference>
<keyword evidence="2" id="KW-0597">Phosphoprotein</keyword>